<reference evidence="3" key="1">
    <citation type="submission" date="2021-12" db="EMBL/GenBank/DDBJ databases">
        <authorList>
            <person name="Ulrich A."/>
        </authorList>
    </citation>
    <scope>NUCLEOTIDE SEQUENCE</scope>
    <source>
        <strain evidence="3">A1P009</strain>
    </source>
</reference>
<feature type="transmembrane region" description="Helical" evidence="2">
    <location>
        <begin position="225"/>
        <end position="242"/>
    </location>
</feature>
<accession>A0ABS8U828</accession>
<evidence type="ECO:0000313" key="4">
    <source>
        <dbReference type="Proteomes" id="UP001430360"/>
    </source>
</evidence>
<proteinExistence type="predicted"/>
<dbReference type="PANTHER" id="PTHR40278">
    <property type="entry name" value="DNA UTILIZATION PROTEIN HOFN"/>
    <property type="match status" value="1"/>
</dbReference>
<evidence type="ECO:0000256" key="1">
    <source>
        <dbReference type="SAM" id="MobiDB-lite"/>
    </source>
</evidence>
<sequence length="395" mass="42292">MSATPATPGETVPGRRAWRLDGRTSARVRTFLSWWGAALSAWLPARVRELFGLASRRLLLVGNGGDVALQLQGADGVRDLASVPRASFDESAGDPLAALLAPRTIDLPRWLLLPARTGLRRRLTLPEAAGDRLHDVLGFEIDRQTPFAAADVRYDHRVLGRRGDGQIDVELVVVPRAAIDAQLAALGPLAPMLAGIDLAGDAGPLGVNLIDDARRRRREDPQRRVQLMILGIAVLLTAFGLWQMRENRSAAADALEASVAAEATRARAASAQRQQLTDLREGMAFLQAQRAARPLTVAVLDELARRLPDSTSLEKAAIEGDRVLLIGLSTEASALVGQLSGSTLWRAPALAGALQNDPRTRSDRFTLTAELVPPATAPAPASTPAQEPVRADDAR</sequence>
<dbReference type="RefSeq" id="WP_232134270.1">
    <property type="nucleotide sequence ID" value="NZ_CP089507.1"/>
</dbReference>
<comment type="caution">
    <text evidence="3">The sequence shown here is derived from an EMBL/GenBank/DDBJ whole genome shotgun (WGS) entry which is preliminary data.</text>
</comment>
<dbReference type="EMBL" id="JAJQKU010000001">
    <property type="protein sequence ID" value="MCD9095751.1"/>
    <property type="molecule type" value="Genomic_DNA"/>
</dbReference>
<dbReference type="SUPFAM" id="SSF53067">
    <property type="entry name" value="Actin-like ATPase domain"/>
    <property type="match status" value="1"/>
</dbReference>
<dbReference type="InterPro" id="IPR052534">
    <property type="entry name" value="Extracell_DNA_Util/SecSys_Comp"/>
</dbReference>
<dbReference type="InterPro" id="IPR007813">
    <property type="entry name" value="PilN"/>
</dbReference>
<feature type="compositionally biased region" description="Low complexity" evidence="1">
    <location>
        <begin position="368"/>
        <end position="388"/>
    </location>
</feature>
<organism evidence="3 4">
    <name type="scientific">Luteimonas fraxinea</name>
    <dbReference type="NCBI Taxonomy" id="2901869"/>
    <lineage>
        <taxon>Bacteria</taxon>
        <taxon>Pseudomonadati</taxon>
        <taxon>Pseudomonadota</taxon>
        <taxon>Gammaproteobacteria</taxon>
        <taxon>Lysobacterales</taxon>
        <taxon>Lysobacteraceae</taxon>
        <taxon>Luteimonas</taxon>
    </lineage>
</organism>
<reference evidence="3" key="2">
    <citation type="journal article" date="2022" name="Syst. Appl. Microbiol.">
        <title>Physiological and genomic characterisation of Luteimonas fraxinea sp. nov., a bacterial species associated with trees tolerant to ash dieback.</title>
        <authorList>
            <person name="Ulrich K."/>
            <person name="Becker R."/>
            <person name="Behrendt U."/>
            <person name="Kube M."/>
            <person name="Schneck V."/>
            <person name="Ulrich A."/>
        </authorList>
    </citation>
    <scope>NUCLEOTIDE SEQUENCE</scope>
    <source>
        <strain evidence="3">A1P009</strain>
    </source>
</reference>
<keyword evidence="2" id="KW-0472">Membrane</keyword>
<evidence type="ECO:0000256" key="2">
    <source>
        <dbReference type="SAM" id="Phobius"/>
    </source>
</evidence>
<feature type="region of interest" description="Disordered" evidence="1">
    <location>
        <begin position="368"/>
        <end position="395"/>
    </location>
</feature>
<dbReference type="PANTHER" id="PTHR40278:SF1">
    <property type="entry name" value="DNA UTILIZATION PROTEIN HOFN"/>
    <property type="match status" value="1"/>
</dbReference>
<keyword evidence="4" id="KW-1185">Reference proteome</keyword>
<dbReference type="Gene3D" id="3.30.1490.300">
    <property type="match status" value="1"/>
</dbReference>
<keyword evidence="2" id="KW-0812">Transmembrane</keyword>
<gene>
    <name evidence="3" type="ORF">LTT95_02175</name>
</gene>
<keyword evidence="2" id="KW-1133">Transmembrane helix</keyword>
<dbReference type="InterPro" id="IPR043129">
    <property type="entry name" value="ATPase_NBD"/>
</dbReference>
<protein>
    <submittedName>
        <fullName evidence="3">PilN domain-containing protein</fullName>
    </submittedName>
</protein>
<evidence type="ECO:0000313" key="3">
    <source>
        <dbReference type="EMBL" id="MCD9095751.1"/>
    </source>
</evidence>
<name>A0ABS8U828_9GAMM</name>
<dbReference type="Proteomes" id="UP001430360">
    <property type="component" value="Unassembled WGS sequence"/>
</dbReference>
<dbReference type="Pfam" id="PF05137">
    <property type="entry name" value="PilN"/>
    <property type="match status" value="1"/>
</dbReference>